<organism evidence="7 9">
    <name type="scientific">Stigmatella aurantiaca (strain DW4/3-1)</name>
    <dbReference type="NCBI Taxonomy" id="378806"/>
    <lineage>
        <taxon>Bacteria</taxon>
        <taxon>Pseudomonadati</taxon>
        <taxon>Myxococcota</taxon>
        <taxon>Myxococcia</taxon>
        <taxon>Myxococcales</taxon>
        <taxon>Cystobacterineae</taxon>
        <taxon>Archangiaceae</taxon>
        <taxon>Stigmatella</taxon>
    </lineage>
</organism>
<keyword evidence="3" id="KW-0804">Transcription</keyword>
<dbReference type="PANTHER" id="PTHR47506">
    <property type="entry name" value="TRANSCRIPTIONAL REGULATORY PROTEIN"/>
    <property type="match status" value="1"/>
</dbReference>
<dbReference type="Pfam" id="PF00440">
    <property type="entry name" value="TetR_N"/>
    <property type="match status" value="1"/>
</dbReference>
<keyword evidence="1" id="KW-0805">Transcription regulation</keyword>
<dbReference type="InterPro" id="IPR036271">
    <property type="entry name" value="Tet_transcr_reg_TetR-rel_C_sf"/>
</dbReference>
<dbReference type="Proteomes" id="UP000032702">
    <property type="component" value="Unassembled WGS sequence"/>
</dbReference>
<dbReference type="GO" id="GO:0003677">
    <property type="term" value="F:DNA binding"/>
    <property type="evidence" value="ECO:0007669"/>
    <property type="project" value="UniProtKB-UniRule"/>
</dbReference>
<dbReference type="eggNOG" id="COG1309">
    <property type="taxonomic scope" value="Bacteria"/>
</dbReference>
<dbReference type="PATRIC" id="fig|378806.16.peg.9016"/>
<dbReference type="Proteomes" id="UP000001351">
    <property type="component" value="Chromosome"/>
</dbReference>
<accession>Q09D93</accession>
<feature type="DNA-binding region" description="H-T-H motif" evidence="4">
    <location>
        <begin position="18"/>
        <end position="37"/>
    </location>
</feature>
<feature type="domain" description="HTH tetR-type" evidence="5">
    <location>
        <begin position="1"/>
        <end position="55"/>
    </location>
</feature>
<sequence length="176" mass="18617">MVKAAASLLSERGLAGTSFSEVIERSGAPRGSIYHHFPDGKEGLTEEAIALVRDRVLTLLRHREGETPGQVVHRFIEAWRGVLVKSDFQAGCAIAAVAHERLGHPALGDRAAAVFVAWERALEQALRSAGMPGEKAHSAAALILAALEGVLIVCRARREIAPLDAVGASLAAFVNA</sequence>
<dbReference type="PANTHER" id="PTHR47506:SF3">
    <property type="entry name" value="HTH-TYPE TRANSCRIPTIONAL REGULATOR LMRA"/>
    <property type="match status" value="1"/>
</dbReference>
<evidence type="ECO:0000313" key="9">
    <source>
        <dbReference type="Proteomes" id="UP000032702"/>
    </source>
</evidence>
<dbReference type="InterPro" id="IPR001647">
    <property type="entry name" value="HTH_TetR"/>
</dbReference>
<dbReference type="EMBL" id="AAMD01000004">
    <property type="protein sequence ID" value="EAU69631.1"/>
    <property type="molecule type" value="Genomic_DNA"/>
</dbReference>
<evidence type="ECO:0000259" key="5">
    <source>
        <dbReference type="PROSITE" id="PS50977"/>
    </source>
</evidence>
<evidence type="ECO:0000313" key="8">
    <source>
        <dbReference type="Proteomes" id="UP000001351"/>
    </source>
</evidence>
<evidence type="ECO:0000256" key="1">
    <source>
        <dbReference type="ARBA" id="ARBA00023015"/>
    </source>
</evidence>
<evidence type="ECO:0000256" key="4">
    <source>
        <dbReference type="PROSITE-ProRule" id="PRU00335"/>
    </source>
</evidence>
<dbReference type="EMBL" id="CP002271">
    <property type="protein sequence ID" value="ADO67814.1"/>
    <property type="molecule type" value="Genomic_DNA"/>
</dbReference>
<dbReference type="OrthoDB" id="9809772at2"/>
<keyword evidence="8" id="KW-1185">Reference proteome</keyword>
<proteinExistence type="predicted"/>
<dbReference type="PROSITE" id="PS50977">
    <property type="entry name" value="HTH_TETR_2"/>
    <property type="match status" value="1"/>
</dbReference>
<dbReference type="AlphaFoldDB" id="Q09D93"/>
<dbReference type="SUPFAM" id="SSF46689">
    <property type="entry name" value="Homeodomain-like"/>
    <property type="match status" value="1"/>
</dbReference>
<gene>
    <name evidence="6" type="ordered locus">STAUR_0005</name>
    <name evidence="7" type="ORF">STIAU_2998</name>
</gene>
<dbReference type="Gene3D" id="1.10.357.10">
    <property type="entry name" value="Tetracycline Repressor, domain 2"/>
    <property type="match status" value="1"/>
</dbReference>
<name>Q09D93_STIAD</name>
<dbReference type="STRING" id="378806.STAUR_0005"/>
<reference evidence="6 8" key="2">
    <citation type="journal article" date="2011" name="Mol. Biol. Evol.">
        <title>Comparative genomic analysis of fruiting body formation in Myxococcales.</title>
        <authorList>
            <person name="Huntley S."/>
            <person name="Hamann N."/>
            <person name="Wegener-Feldbrugge S."/>
            <person name="Treuner-Lange A."/>
            <person name="Kube M."/>
            <person name="Reinhardt R."/>
            <person name="Klages S."/>
            <person name="Muller R."/>
            <person name="Ronning C.M."/>
            <person name="Nierman W.C."/>
            <person name="Sogaard-Andersen L."/>
        </authorList>
    </citation>
    <scope>NUCLEOTIDE SEQUENCE [LARGE SCALE GENOMIC DNA]</scope>
    <source>
        <strain evidence="6 8">DW4/3-1</strain>
    </source>
</reference>
<dbReference type="SUPFAM" id="SSF48498">
    <property type="entry name" value="Tetracyclin repressor-like, C-terminal domain"/>
    <property type="match status" value="1"/>
</dbReference>
<dbReference type="InterPro" id="IPR009057">
    <property type="entry name" value="Homeodomain-like_sf"/>
</dbReference>
<reference evidence="7 9" key="1">
    <citation type="submission" date="2006-04" db="EMBL/GenBank/DDBJ databases">
        <authorList>
            <person name="Nierman W.C."/>
        </authorList>
    </citation>
    <scope>NUCLEOTIDE SEQUENCE [LARGE SCALE GENOMIC DNA]</scope>
    <source>
        <strain evidence="7 9">DW4/3-1</strain>
    </source>
</reference>
<dbReference type="HOGENOM" id="CLU_069356_28_1_7"/>
<dbReference type="Pfam" id="PF21993">
    <property type="entry name" value="TetR_C_13_2"/>
    <property type="match status" value="1"/>
</dbReference>
<dbReference type="KEGG" id="sur:STAUR_0005"/>
<dbReference type="PRINTS" id="PR00455">
    <property type="entry name" value="HTHTETR"/>
</dbReference>
<evidence type="ECO:0000313" key="7">
    <source>
        <dbReference type="EMBL" id="EAU69631.1"/>
    </source>
</evidence>
<keyword evidence="2 4" id="KW-0238">DNA-binding</keyword>
<protein>
    <submittedName>
        <fullName evidence="6 7">Transcriptional regulator</fullName>
    </submittedName>
</protein>
<evidence type="ECO:0000313" key="6">
    <source>
        <dbReference type="EMBL" id="ADO67814.1"/>
    </source>
</evidence>
<dbReference type="InterPro" id="IPR054156">
    <property type="entry name" value="YxaF_TetR_C"/>
</dbReference>
<evidence type="ECO:0000256" key="2">
    <source>
        <dbReference type="ARBA" id="ARBA00023125"/>
    </source>
</evidence>
<evidence type="ECO:0000256" key="3">
    <source>
        <dbReference type="ARBA" id="ARBA00023163"/>
    </source>
</evidence>